<sequence length="53" mass="6040">MSTPIISYSLRDVPPRVGIFDEDFADEDDDDEKDEEEDDDDGDEDDDDDDLPS</sequence>
<protein>
    <submittedName>
        <fullName evidence="2">Uncharacterized protein</fullName>
    </submittedName>
</protein>
<feature type="compositionally biased region" description="Acidic residues" evidence="1">
    <location>
        <begin position="20"/>
        <end position="53"/>
    </location>
</feature>
<name>A0A1M2V8Q4_TRAPU</name>
<evidence type="ECO:0000256" key="1">
    <source>
        <dbReference type="SAM" id="MobiDB-lite"/>
    </source>
</evidence>
<accession>A0A1M2V8Q4</accession>
<feature type="region of interest" description="Disordered" evidence="1">
    <location>
        <begin position="17"/>
        <end position="53"/>
    </location>
</feature>
<evidence type="ECO:0000313" key="3">
    <source>
        <dbReference type="Proteomes" id="UP000184267"/>
    </source>
</evidence>
<evidence type="ECO:0000313" key="2">
    <source>
        <dbReference type="EMBL" id="OJT04020.1"/>
    </source>
</evidence>
<organism evidence="2 3">
    <name type="scientific">Trametes pubescens</name>
    <name type="common">White-rot fungus</name>
    <dbReference type="NCBI Taxonomy" id="154538"/>
    <lineage>
        <taxon>Eukaryota</taxon>
        <taxon>Fungi</taxon>
        <taxon>Dikarya</taxon>
        <taxon>Basidiomycota</taxon>
        <taxon>Agaricomycotina</taxon>
        <taxon>Agaricomycetes</taxon>
        <taxon>Polyporales</taxon>
        <taxon>Polyporaceae</taxon>
        <taxon>Trametes</taxon>
    </lineage>
</organism>
<proteinExistence type="predicted"/>
<gene>
    <name evidence="2" type="ORF">TRAPUB_5256</name>
</gene>
<dbReference type="AlphaFoldDB" id="A0A1M2V8Q4"/>
<dbReference type="EMBL" id="MNAD01001563">
    <property type="protein sequence ID" value="OJT04020.1"/>
    <property type="molecule type" value="Genomic_DNA"/>
</dbReference>
<keyword evidence="3" id="KW-1185">Reference proteome</keyword>
<dbReference type="Proteomes" id="UP000184267">
    <property type="component" value="Unassembled WGS sequence"/>
</dbReference>
<comment type="caution">
    <text evidence="2">The sequence shown here is derived from an EMBL/GenBank/DDBJ whole genome shotgun (WGS) entry which is preliminary data.</text>
</comment>
<reference evidence="2 3" key="1">
    <citation type="submission" date="2016-10" db="EMBL/GenBank/DDBJ databases">
        <title>Genome sequence of the basidiomycete white-rot fungus Trametes pubescens.</title>
        <authorList>
            <person name="Makela M.R."/>
            <person name="Granchi Z."/>
            <person name="Peng M."/>
            <person name="De Vries R.P."/>
            <person name="Grigoriev I."/>
            <person name="Riley R."/>
            <person name="Hilden K."/>
        </authorList>
    </citation>
    <scope>NUCLEOTIDE SEQUENCE [LARGE SCALE GENOMIC DNA]</scope>
    <source>
        <strain evidence="2 3">FBCC735</strain>
    </source>
</reference>